<dbReference type="GO" id="GO:0007160">
    <property type="term" value="P:cell-matrix adhesion"/>
    <property type="evidence" value="ECO:0007669"/>
    <property type="project" value="TreeGrafter"/>
</dbReference>
<dbReference type="GO" id="GO:0033627">
    <property type="term" value="P:cell adhesion mediated by integrin"/>
    <property type="evidence" value="ECO:0007669"/>
    <property type="project" value="TreeGrafter"/>
</dbReference>
<dbReference type="GO" id="GO:0007229">
    <property type="term" value="P:integrin-mediated signaling pathway"/>
    <property type="evidence" value="ECO:0007669"/>
    <property type="project" value="TreeGrafter"/>
</dbReference>
<dbReference type="AlphaFoldDB" id="A0A8J2Q399"/>
<keyword evidence="1" id="KW-0812">Transmembrane</keyword>
<dbReference type="OrthoDB" id="410592at2759"/>
<dbReference type="GO" id="GO:0008305">
    <property type="term" value="C:integrin complex"/>
    <property type="evidence" value="ECO:0007669"/>
    <property type="project" value="TreeGrafter"/>
</dbReference>
<dbReference type="InterPro" id="IPR015812">
    <property type="entry name" value="Integrin_bsu"/>
</dbReference>
<name>A0A8J2Q399_9HEXA</name>
<proteinExistence type="predicted"/>
<dbReference type="Pfam" id="PF00362">
    <property type="entry name" value="Integrin_beta"/>
    <property type="match status" value="1"/>
</dbReference>
<evidence type="ECO:0000256" key="3">
    <source>
        <dbReference type="ARBA" id="ARBA00023180"/>
    </source>
</evidence>
<gene>
    <name evidence="5" type="ORF">AFUS01_LOCUS41536</name>
</gene>
<evidence type="ECO:0000259" key="4">
    <source>
        <dbReference type="Pfam" id="PF00362"/>
    </source>
</evidence>
<keyword evidence="1" id="KW-0472">Membrane</keyword>
<dbReference type="InterPro" id="IPR002369">
    <property type="entry name" value="Integrin_bsu_VWA"/>
</dbReference>
<reference evidence="5" key="1">
    <citation type="submission" date="2021-06" db="EMBL/GenBank/DDBJ databases">
        <authorList>
            <person name="Hodson N. C."/>
            <person name="Mongue J. A."/>
            <person name="Jaron S. K."/>
        </authorList>
    </citation>
    <scope>NUCLEOTIDE SEQUENCE</scope>
</reference>
<evidence type="ECO:0000256" key="1">
    <source>
        <dbReference type="ARBA" id="ARBA00022692"/>
    </source>
</evidence>
<dbReference type="GO" id="GO:0009986">
    <property type="term" value="C:cell surface"/>
    <property type="evidence" value="ECO:0007669"/>
    <property type="project" value="TreeGrafter"/>
</dbReference>
<accession>A0A8J2Q399</accession>
<dbReference type="PANTHER" id="PTHR10082">
    <property type="entry name" value="INTEGRIN BETA SUBUNIT"/>
    <property type="match status" value="1"/>
</dbReference>
<feature type="domain" description="Integrin beta subunit VWA" evidence="4">
    <location>
        <begin position="3"/>
        <end position="86"/>
    </location>
</feature>
<feature type="non-terminal residue" evidence="5">
    <location>
        <position position="1"/>
    </location>
</feature>
<dbReference type="GO" id="GO:0098609">
    <property type="term" value="P:cell-cell adhesion"/>
    <property type="evidence" value="ECO:0007669"/>
    <property type="project" value="TreeGrafter"/>
</dbReference>
<dbReference type="GO" id="GO:0016477">
    <property type="term" value="P:cell migration"/>
    <property type="evidence" value="ECO:0007669"/>
    <property type="project" value="TreeGrafter"/>
</dbReference>
<sequence length="86" mass="9477">KQSQDLAKKLKEVTSDVRFGFGSFVDKPVMPFASSAQIQMPTRDVVAPYSFKNHLKLTSDTVAFAREVQQAKNSSNLDEPEGSLDA</sequence>
<organism evidence="5 6">
    <name type="scientific">Allacma fusca</name>
    <dbReference type="NCBI Taxonomy" id="39272"/>
    <lineage>
        <taxon>Eukaryota</taxon>
        <taxon>Metazoa</taxon>
        <taxon>Ecdysozoa</taxon>
        <taxon>Arthropoda</taxon>
        <taxon>Hexapoda</taxon>
        <taxon>Collembola</taxon>
        <taxon>Symphypleona</taxon>
        <taxon>Sminthuridae</taxon>
        <taxon>Allacma</taxon>
    </lineage>
</organism>
<keyword evidence="2" id="KW-1015">Disulfide bond</keyword>
<keyword evidence="6" id="KW-1185">Reference proteome</keyword>
<protein>
    <recommendedName>
        <fullName evidence="4">Integrin beta subunit VWA domain-containing protein</fullName>
    </recommendedName>
</protein>
<dbReference type="GO" id="GO:0005925">
    <property type="term" value="C:focal adhesion"/>
    <property type="evidence" value="ECO:0007669"/>
    <property type="project" value="TreeGrafter"/>
</dbReference>
<dbReference type="GO" id="GO:0005178">
    <property type="term" value="F:integrin binding"/>
    <property type="evidence" value="ECO:0007669"/>
    <property type="project" value="TreeGrafter"/>
</dbReference>
<keyword evidence="3" id="KW-0325">Glycoprotein</keyword>
<comment type="caution">
    <text evidence="5">The sequence shown here is derived from an EMBL/GenBank/DDBJ whole genome shotgun (WGS) entry which is preliminary data.</text>
</comment>
<evidence type="ECO:0000313" key="6">
    <source>
        <dbReference type="Proteomes" id="UP000708208"/>
    </source>
</evidence>
<dbReference type="PANTHER" id="PTHR10082:SF60">
    <property type="entry name" value="INTEGRIN BETA-PS"/>
    <property type="match status" value="1"/>
</dbReference>
<feature type="non-terminal residue" evidence="5">
    <location>
        <position position="86"/>
    </location>
</feature>
<evidence type="ECO:0000313" key="5">
    <source>
        <dbReference type="EMBL" id="CAG7831811.1"/>
    </source>
</evidence>
<dbReference type="EMBL" id="CAJVCH010562172">
    <property type="protein sequence ID" value="CAG7831811.1"/>
    <property type="molecule type" value="Genomic_DNA"/>
</dbReference>
<evidence type="ECO:0000256" key="2">
    <source>
        <dbReference type="ARBA" id="ARBA00023157"/>
    </source>
</evidence>
<dbReference type="Proteomes" id="UP000708208">
    <property type="component" value="Unassembled WGS sequence"/>
</dbReference>